<sequence>MTDLNENADRSKETPETETAMSTVERAQMLFDQDQAIASRVKQGAELEEAIDPSNHEFGPTAHPEQVQMRVAKRALMIKEGVPPYPVHLNVTDRIEDVRAKYEGQLEPGQETEDVVGIAGRVLFLRNGGGLCFVQLSAGDGTRIQGMVSKKEIGADSLKSFKKLVDLGDQLYIRGRVIASKTGELSVFATEWAIAAKALQPLPALHKGLSDEQRTRKPYLAMIADEDTRKMVRDRSKVVSSLRRTFESEDFLEVETPMLQTVHGGAAARPFTTHMNAFDIDLYLRIAPELFLKRCLVGGIERVFEINRDFRNEGVDATHAPEFTMLEAYQAYGTYDTIGDLTKRLVQQSAIDAFGSTKVTLMGGEEYDFGGEWRTMTMYGSLSEALGEEITPETSVEHLGAIADKLGVERDEVENHGKLVEHLWEHFYEDKLYEPTFVRDFPVETSPLVKAHRSKPGMVEKWDLYVRGFELATGYSELNDPVVQRERFIQQAKDAAAGDVEATDIDEDFLEALGVGMPPTGGMGMGIDRLLIALTGATIRETITFPLVKPLN</sequence>
<comment type="subcellular location">
    <subcellularLocation>
        <location evidence="7">Cytoplasm</location>
    </subcellularLocation>
</comment>
<evidence type="ECO:0000256" key="2">
    <source>
        <dbReference type="ARBA" id="ARBA00022723"/>
    </source>
</evidence>
<dbReference type="InterPro" id="IPR004365">
    <property type="entry name" value="NA-bd_OB_tRNA"/>
</dbReference>
<keyword evidence="2 7" id="KW-0479">Metal-binding</keyword>
<comment type="caution">
    <text evidence="11">The sequence shown here is derived from an EMBL/GenBank/DDBJ whole genome shotgun (WGS) entry which is preliminary data.</text>
</comment>
<feature type="domain" description="Aminoacyl-transfer RNA synthetases class-II family profile" evidence="10">
    <location>
        <begin position="235"/>
        <end position="550"/>
    </location>
</feature>
<dbReference type="EMBL" id="PDCH01000002">
    <property type="protein sequence ID" value="RBP99786.1"/>
    <property type="molecule type" value="Genomic_DNA"/>
</dbReference>
<dbReference type="EC" id="6.1.1.6" evidence="7"/>
<dbReference type="PRINTS" id="PR00982">
    <property type="entry name" value="TRNASYNTHLYS"/>
</dbReference>
<dbReference type="RefSeq" id="WP_113852883.1">
    <property type="nucleotide sequence ID" value="NZ_PDCH01000002.1"/>
</dbReference>
<organism evidence="11 12">
    <name type="scientific">Bifidobacterium xylocopae</name>
    <dbReference type="NCBI Taxonomy" id="2493119"/>
    <lineage>
        <taxon>Bacteria</taxon>
        <taxon>Bacillati</taxon>
        <taxon>Actinomycetota</taxon>
        <taxon>Actinomycetes</taxon>
        <taxon>Bifidobacteriales</taxon>
        <taxon>Bifidobacteriaceae</taxon>
        <taxon>Bifidobacterium</taxon>
    </lineage>
</organism>
<evidence type="ECO:0000313" key="12">
    <source>
        <dbReference type="Proteomes" id="UP000252345"/>
    </source>
</evidence>
<keyword evidence="1 7" id="KW-0436">Ligase</keyword>
<keyword evidence="7" id="KW-0963">Cytoplasm</keyword>
<proteinExistence type="inferred from homology"/>
<evidence type="ECO:0000256" key="8">
    <source>
        <dbReference type="RuleBase" id="RU000336"/>
    </source>
</evidence>
<dbReference type="GO" id="GO:0006430">
    <property type="term" value="P:lysyl-tRNA aminoacylation"/>
    <property type="evidence" value="ECO:0007669"/>
    <property type="project" value="UniProtKB-UniRule"/>
</dbReference>
<protein>
    <recommendedName>
        <fullName evidence="7">Lysine--tRNA ligase</fullName>
        <ecNumber evidence="7">6.1.1.6</ecNumber>
    </recommendedName>
    <alternativeName>
        <fullName evidence="7">Lysyl-tRNA synthetase</fullName>
        <shortName evidence="7">LysRS</shortName>
    </alternativeName>
</protein>
<dbReference type="InterPro" id="IPR045864">
    <property type="entry name" value="aa-tRNA-synth_II/BPL/LPL"/>
</dbReference>
<feature type="binding site" evidence="7">
    <location>
        <position position="470"/>
    </location>
    <ligand>
        <name>Mg(2+)</name>
        <dbReference type="ChEBI" id="CHEBI:18420"/>
        <label>2</label>
    </ligand>
</feature>
<dbReference type="InterPro" id="IPR012340">
    <property type="entry name" value="NA-bd_OB-fold"/>
</dbReference>
<evidence type="ECO:0000259" key="10">
    <source>
        <dbReference type="PROSITE" id="PS50862"/>
    </source>
</evidence>
<dbReference type="InterPro" id="IPR018149">
    <property type="entry name" value="Lys-tRNA-synth_II_C"/>
</dbReference>
<dbReference type="InterPro" id="IPR002313">
    <property type="entry name" value="Lys-tRNA-ligase_II"/>
</dbReference>
<dbReference type="PROSITE" id="PS50862">
    <property type="entry name" value="AA_TRNA_LIGASE_II"/>
    <property type="match status" value="1"/>
</dbReference>
<dbReference type="Pfam" id="PF01336">
    <property type="entry name" value="tRNA_anti-codon"/>
    <property type="match status" value="1"/>
</dbReference>
<dbReference type="SUPFAM" id="SSF50249">
    <property type="entry name" value="Nucleic acid-binding proteins"/>
    <property type="match status" value="1"/>
</dbReference>
<evidence type="ECO:0000313" key="11">
    <source>
        <dbReference type="EMBL" id="RBP99786.1"/>
    </source>
</evidence>
<feature type="binding site" evidence="7">
    <location>
        <position position="463"/>
    </location>
    <ligand>
        <name>Mg(2+)</name>
        <dbReference type="ChEBI" id="CHEBI:18420"/>
        <label>1</label>
    </ligand>
</feature>
<dbReference type="OrthoDB" id="9801152at2"/>
<evidence type="ECO:0000256" key="9">
    <source>
        <dbReference type="SAM" id="MobiDB-lite"/>
    </source>
</evidence>
<evidence type="ECO:0000256" key="5">
    <source>
        <dbReference type="ARBA" id="ARBA00023146"/>
    </source>
</evidence>
<dbReference type="InterPro" id="IPR044136">
    <property type="entry name" value="Lys-tRNA-ligase_II_N"/>
</dbReference>
<keyword evidence="4 7" id="KW-0067">ATP-binding</keyword>
<dbReference type="InterPro" id="IPR004364">
    <property type="entry name" value="Aa-tRNA-synt_II"/>
</dbReference>
<dbReference type="PANTHER" id="PTHR42918:SF15">
    <property type="entry name" value="LYSINE--TRNA LIGASE, CHLOROPLASTIC_MITOCHONDRIAL"/>
    <property type="match status" value="1"/>
</dbReference>
<dbReference type="Gene3D" id="3.30.930.10">
    <property type="entry name" value="Bira Bifunctional Protein, Domain 2"/>
    <property type="match status" value="1"/>
</dbReference>
<evidence type="ECO:0000256" key="1">
    <source>
        <dbReference type="ARBA" id="ARBA00022598"/>
    </source>
</evidence>
<comment type="similarity">
    <text evidence="7">Belongs to the class-II aminoacyl-tRNA synthetase family.</text>
</comment>
<dbReference type="CDD" id="cd04322">
    <property type="entry name" value="LysRS_N"/>
    <property type="match status" value="1"/>
</dbReference>
<dbReference type="PANTHER" id="PTHR42918">
    <property type="entry name" value="LYSYL-TRNA SYNTHETASE"/>
    <property type="match status" value="1"/>
</dbReference>
<dbReference type="HAMAP" id="MF_00252">
    <property type="entry name" value="Lys_tRNA_synth_class2"/>
    <property type="match status" value="1"/>
</dbReference>
<feature type="binding site" evidence="7">
    <location>
        <position position="470"/>
    </location>
    <ligand>
        <name>Mg(2+)</name>
        <dbReference type="ChEBI" id="CHEBI:18420"/>
        <label>1</label>
    </ligand>
</feature>
<dbReference type="GO" id="GO:0000049">
    <property type="term" value="F:tRNA binding"/>
    <property type="evidence" value="ECO:0007669"/>
    <property type="project" value="TreeGrafter"/>
</dbReference>
<comment type="catalytic activity">
    <reaction evidence="6 7 8">
        <text>tRNA(Lys) + L-lysine + ATP = L-lysyl-tRNA(Lys) + AMP + diphosphate</text>
        <dbReference type="Rhea" id="RHEA:20792"/>
        <dbReference type="Rhea" id="RHEA-COMP:9696"/>
        <dbReference type="Rhea" id="RHEA-COMP:9697"/>
        <dbReference type="ChEBI" id="CHEBI:30616"/>
        <dbReference type="ChEBI" id="CHEBI:32551"/>
        <dbReference type="ChEBI" id="CHEBI:33019"/>
        <dbReference type="ChEBI" id="CHEBI:78442"/>
        <dbReference type="ChEBI" id="CHEBI:78529"/>
        <dbReference type="ChEBI" id="CHEBI:456215"/>
        <dbReference type="EC" id="6.1.1.6"/>
    </reaction>
</comment>
<evidence type="ECO:0000256" key="6">
    <source>
        <dbReference type="ARBA" id="ARBA00048573"/>
    </source>
</evidence>
<evidence type="ECO:0000256" key="4">
    <source>
        <dbReference type="ARBA" id="ARBA00022840"/>
    </source>
</evidence>
<dbReference type="GO" id="GO:0000287">
    <property type="term" value="F:magnesium ion binding"/>
    <property type="evidence" value="ECO:0007669"/>
    <property type="project" value="UniProtKB-UniRule"/>
</dbReference>
<dbReference type="AlphaFoldDB" id="A0A366KDH3"/>
<dbReference type="NCBIfam" id="TIGR00499">
    <property type="entry name" value="lysS_bact"/>
    <property type="match status" value="1"/>
</dbReference>
<keyword evidence="3 7" id="KW-0547">Nucleotide-binding</keyword>
<comment type="cofactor">
    <cofactor evidence="7 8">
        <name>Mg(2+)</name>
        <dbReference type="ChEBI" id="CHEBI:18420"/>
    </cofactor>
    <text evidence="7 8">Binds 3 Mg(2+) ions per subunit.</text>
</comment>
<keyword evidence="7" id="KW-0648">Protein biosynthesis</keyword>
<dbReference type="NCBIfam" id="NF001756">
    <property type="entry name" value="PRK00484.1"/>
    <property type="match status" value="1"/>
</dbReference>
<comment type="subunit">
    <text evidence="7">Homodimer.</text>
</comment>
<dbReference type="GO" id="GO:0005524">
    <property type="term" value="F:ATP binding"/>
    <property type="evidence" value="ECO:0007669"/>
    <property type="project" value="UniProtKB-UniRule"/>
</dbReference>
<feature type="region of interest" description="Disordered" evidence="9">
    <location>
        <begin position="1"/>
        <end position="21"/>
    </location>
</feature>
<evidence type="ECO:0000256" key="3">
    <source>
        <dbReference type="ARBA" id="ARBA00022741"/>
    </source>
</evidence>
<dbReference type="Gene3D" id="2.40.50.140">
    <property type="entry name" value="Nucleic acid-binding proteins"/>
    <property type="match status" value="1"/>
</dbReference>
<dbReference type="Pfam" id="PF00152">
    <property type="entry name" value="tRNA-synt_2"/>
    <property type="match status" value="1"/>
</dbReference>
<dbReference type="InterPro" id="IPR006195">
    <property type="entry name" value="aa-tRNA-synth_II"/>
</dbReference>
<dbReference type="GO" id="GO:0005829">
    <property type="term" value="C:cytosol"/>
    <property type="evidence" value="ECO:0007669"/>
    <property type="project" value="TreeGrafter"/>
</dbReference>
<gene>
    <name evidence="7 11" type="primary">lysS</name>
    <name evidence="11" type="ORF">CRD59_01745</name>
</gene>
<dbReference type="Proteomes" id="UP000252345">
    <property type="component" value="Unassembled WGS sequence"/>
</dbReference>
<evidence type="ECO:0000256" key="7">
    <source>
        <dbReference type="HAMAP-Rule" id="MF_00252"/>
    </source>
</evidence>
<dbReference type="SUPFAM" id="SSF55681">
    <property type="entry name" value="Class II aaRS and biotin synthetases"/>
    <property type="match status" value="1"/>
</dbReference>
<accession>A0A366KDH3</accession>
<keyword evidence="12" id="KW-1185">Reference proteome</keyword>
<keyword evidence="5 7" id="KW-0030">Aminoacyl-tRNA synthetase</keyword>
<name>A0A366KDH3_9BIFI</name>
<keyword evidence="7 8" id="KW-0460">Magnesium</keyword>
<reference evidence="11 12" key="1">
    <citation type="submission" date="2017-10" db="EMBL/GenBank/DDBJ databases">
        <title>Bifidobacterium xylocopum sp. nov. and Bifidobacterium aemilianum sp. nov., from the carpenter bee (Xylocopa violacea) digestive tract.</title>
        <authorList>
            <person name="Alberoni D."/>
            <person name="Baffoni L."/>
            <person name="Di Gioia D."/>
            <person name="Gaggia F."/>
            <person name="Biavati B."/>
        </authorList>
    </citation>
    <scope>NUCLEOTIDE SEQUENCE [LARGE SCALE GENOMIC DNA]</scope>
    <source>
        <strain evidence="11 12">XV2</strain>
    </source>
</reference>
<dbReference type="GO" id="GO:0004824">
    <property type="term" value="F:lysine-tRNA ligase activity"/>
    <property type="evidence" value="ECO:0007669"/>
    <property type="project" value="UniProtKB-UniRule"/>
</dbReference>